<proteinExistence type="inferred from homology"/>
<comment type="subunit">
    <text evidence="7">Part of the nuclear pore complex (NPC).</text>
</comment>
<dbReference type="Proteomes" id="UP001217918">
    <property type="component" value="Unassembled WGS sequence"/>
</dbReference>
<accession>A0AAD9I3L9</accession>
<dbReference type="PANTHER" id="PTHR13003">
    <property type="entry name" value="NUP107-RELATED"/>
    <property type="match status" value="1"/>
</dbReference>
<name>A0AAD9I3L9_9PEZI</name>
<dbReference type="Gene3D" id="1.10.3450.20">
    <property type="match status" value="1"/>
</dbReference>
<feature type="compositionally biased region" description="Basic and acidic residues" evidence="8">
    <location>
        <begin position="95"/>
        <end position="104"/>
    </location>
</feature>
<dbReference type="GO" id="GO:0000973">
    <property type="term" value="P:post-transcriptional tethering of RNA polymerase II gene DNA at nuclear periphery"/>
    <property type="evidence" value="ECO:0007669"/>
    <property type="project" value="TreeGrafter"/>
</dbReference>
<dbReference type="Gene3D" id="1.20.190.50">
    <property type="match status" value="1"/>
</dbReference>
<evidence type="ECO:0000256" key="3">
    <source>
        <dbReference type="ARBA" id="ARBA00022927"/>
    </source>
</evidence>
<keyword evidence="1 7" id="KW-0813">Transport</keyword>
<evidence type="ECO:0000313" key="10">
    <source>
        <dbReference type="Proteomes" id="UP001217918"/>
    </source>
</evidence>
<keyword evidence="5 7" id="KW-0906">Nuclear pore complex</keyword>
<dbReference type="GO" id="GO:0006406">
    <property type="term" value="P:mRNA export from nucleus"/>
    <property type="evidence" value="ECO:0007669"/>
    <property type="project" value="TreeGrafter"/>
</dbReference>
<sequence length="944" mass="107253">MSPSFEVPMHFDDDHVSVEELLSPGEDAVAALEADYEQITLRASPDVDHFAAELDRYNADLKGSPAEKRAQVFRLLESYHKFARRKADKIQERHARLQARRDGSQDMDVDVDEADGGPDAANAEELQQAEDEARTWDLLRRILPLRYRDAKAFQPKPRSDPSARSRKSYWDEFLLVEPQARERKVVLEWLQTSASYGTPIDDMVSELQQNADRGEILAHGWLHTRLKIKLQKRMNAYEGVVDPDDIALAESHLGSNTLITQLDPDAVTRQGRKLEPEDDFFESAIWLGCFEMLRRGCDMGEIREWCSVRTELWRAATIKPLPLSNPEDEDQENFSPGSLVLWRRMCSAAARDGGSGIYDRAVYGLLAGDLGSVEEVCKSWDDFLFAHYNALLRSQFDAFLIRHGGAEAAKTAETFPVFNATQHDGGDTDKVGKRLVHNLAMDARTAEEARSVTKALQGAIIANDLDRHIFHQGALLSKHANRNEKSKLIREYEQLLPDSLVEAQFFDLSDHNNHRILAHIYIIISALERIGGAGRSSLGALQSRPQMQEVLVIAYVSYLRLADLYDMIPLYCSKIDGPKRYPTLSRNLIRDIVDTERRLRQLAIMKKLGLDQVEFARLQPALYLEDVHDLEAACEAKGHFDILVGKTPTLKYGREIRVDFFGEDPELVDDEDQNIIRAIEWIMLVPGLYTETCAYAMRAYKYFLKRMHLRAARVLALRVPTRRIVLLKSPVQVVEPEEEPGPAWVEDFLAAELPDDFLAECHATEAEVKTRTRNLWELESFVRALDAIETLSSLASISREENSRSKELWQRASKEVRMTKECMKPVLNAWLKETLTKDPDLEALRQTYLPETVLAYISCLHFMGTSLVRDNLLECMELAAQIAEPDSDVAREFVRAGRMKELVESFASCSKALAIWNSEKKGSPAASKKLRESGWSRELWSVHP</sequence>
<reference evidence="9" key="1">
    <citation type="journal article" date="2023" name="Mol. Plant Microbe Interact.">
        <title>Elucidating the Obligate Nature and Biological Capacity of an Invasive Fungal Corn Pathogen.</title>
        <authorList>
            <person name="MacCready J.S."/>
            <person name="Roggenkamp E.M."/>
            <person name="Gdanetz K."/>
            <person name="Chilvers M.I."/>
        </authorList>
    </citation>
    <scope>NUCLEOTIDE SEQUENCE</scope>
    <source>
        <strain evidence="9">PM02</strain>
    </source>
</reference>
<dbReference type="AlphaFoldDB" id="A0AAD9I3L9"/>
<dbReference type="GO" id="GO:0006606">
    <property type="term" value="P:protein import into nucleus"/>
    <property type="evidence" value="ECO:0007669"/>
    <property type="project" value="TreeGrafter"/>
</dbReference>
<evidence type="ECO:0000256" key="4">
    <source>
        <dbReference type="ARBA" id="ARBA00023010"/>
    </source>
</evidence>
<dbReference type="GO" id="GO:0017056">
    <property type="term" value="F:structural constituent of nuclear pore"/>
    <property type="evidence" value="ECO:0007669"/>
    <property type="project" value="UniProtKB-UniRule"/>
</dbReference>
<feature type="region of interest" description="Disordered" evidence="8">
    <location>
        <begin position="921"/>
        <end position="944"/>
    </location>
</feature>
<keyword evidence="6 7" id="KW-0539">Nucleus</keyword>
<dbReference type="GO" id="GO:0031965">
    <property type="term" value="C:nuclear membrane"/>
    <property type="evidence" value="ECO:0007669"/>
    <property type="project" value="UniProtKB-SubCell"/>
</dbReference>
<evidence type="ECO:0000256" key="1">
    <source>
        <dbReference type="ARBA" id="ARBA00022448"/>
    </source>
</evidence>
<evidence type="ECO:0000256" key="5">
    <source>
        <dbReference type="ARBA" id="ARBA00023132"/>
    </source>
</evidence>
<keyword evidence="10" id="KW-1185">Reference proteome</keyword>
<comment type="subcellular location">
    <subcellularLocation>
        <location evidence="7">Nucleus</location>
        <location evidence="7">Nuclear pore complex</location>
    </subcellularLocation>
    <subcellularLocation>
        <location evidence="7">Nucleus membrane</location>
    </subcellularLocation>
</comment>
<evidence type="ECO:0000256" key="7">
    <source>
        <dbReference type="RuleBase" id="RU365072"/>
    </source>
</evidence>
<evidence type="ECO:0000256" key="8">
    <source>
        <dbReference type="SAM" id="MobiDB-lite"/>
    </source>
</evidence>
<protein>
    <recommendedName>
        <fullName evidence="7">Nuclear pore complex protein</fullName>
    </recommendedName>
</protein>
<feature type="region of interest" description="Disordered" evidence="8">
    <location>
        <begin position="95"/>
        <end position="129"/>
    </location>
</feature>
<comment type="similarity">
    <text evidence="7">Belongs to the nucleoporin Nup84/Nup107 family.</text>
</comment>
<keyword evidence="2" id="KW-0509">mRNA transport</keyword>
<dbReference type="Pfam" id="PF04121">
    <property type="entry name" value="Nup84_Nup100"/>
    <property type="match status" value="1"/>
</dbReference>
<dbReference type="EMBL" id="JAQQPM010000003">
    <property type="protein sequence ID" value="KAK2069652.1"/>
    <property type="molecule type" value="Genomic_DNA"/>
</dbReference>
<dbReference type="PANTHER" id="PTHR13003:SF2">
    <property type="entry name" value="NUCLEAR PORE COMPLEX PROTEIN NUP107"/>
    <property type="match status" value="1"/>
</dbReference>
<feature type="compositionally biased region" description="Acidic residues" evidence="8">
    <location>
        <begin position="105"/>
        <end position="116"/>
    </location>
</feature>
<evidence type="ECO:0000256" key="2">
    <source>
        <dbReference type="ARBA" id="ARBA00022816"/>
    </source>
</evidence>
<comment type="function">
    <text evidence="7">Functions as a component of the nuclear pore complex (NPC).</text>
</comment>
<evidence type="ECO:0000313" key="9">
    <source>
        <dbReference type="EMBL" id="KAK2069652.1"/>
    </source>
</evidence>
<keyword evidence="3" id="KW-0653">Protein transport</keyword>
<dbReference type="InterPro" id="IPR007252">
    <property type="entry name" value="Nup84/Nup107"/>
</dbReference>
<gene>
    <name evidence="9" type="ORF">P8C59_004209</name>
</gene>
<comment type="caution">
    <text evidence="9">The sequence shown here is derived from an EMBL/GenBank/DDBJ whole genome shotgun (WGS) entry which is preliminary data.</text>
</comment>
<organism evidence="9 10">
    <name type="scientific">Phyllachora maydis</name>
    <dbReference type="NCBI Taxonomy" id="1825666"/>
    <lineage>
        <taxon>Eukaryota</taxon>
        <taxon>Fungi</taxon>
        <taxon>Dikarya</taxon>
        <taxon>Ascomycota</taxon>
        <taxon>Pezizomycotina</taxon>
        <taxon>Sordariomycetes</taxon>
        <taxon>Sordariomycetidae</taxon>
        <taxon>Phyllachorales</taxon>
        <taxon>Phyllachoraceae</taxon>
        <taxon>Phyllachora</taxon>
    </lineage>
</organism>
<keyword evidence="7" id="KW-0472">Membrane</keyword>
<dbReference type="GO" id="GO:0031080">
    <property type="term" value="C:nuclear pore outer ring"/>
    <property type="evidence" value="ECO:0007669"/>
    <property type="project" value="TreeGrafter"/>
</dbReference>
<evidence type="ECO:0000256" key="6">
    <source>
        <dbReference type="ARBA" id="ARBA00023242"/>
    </source>
</evidence>
<keyword evidence="4 7" id="KW-0811">Translocation</keyword>